<dbReference type="Proteomes" id="UP000058925">
    <property type="component" value="Chromosome"/>
</dbReference>
<dbReference type="AlphaFoldDB" id="A0A654LXH5"/>
<evidence type="ECO:0000313" key="2">
    <source>
        <dbReference type="Proteomes" id="UP000058925"/>
    </source>
</evidence>
<sequence>MCCDYEMPIEEEQEKTIEKDKKIIQQQSEFRKVEVNPIAA</sequence>
<dbReference type="EMBL" id="CP012850">
    <property type="protein sequence ID" value="ALI34941.1"/>
    <property type="molecule type" value="Genomic_DNA"/>
</dbReference>
<name>A0A654LXH5_9ARCH</name>
<keyword evidence="2" id="KW-1185">Reference proteome</keyword>
<organism evidence="1 2">
    <name type="scientific">Candidatus Nitrosocosmicus oleophilus</name>
    <dbReference type="NCBI Taxonomy" id="1353260"/>
    <lineage>
        <taxon>Archaea</taxon>
        <taxon>Nitrososphaerota</taxon>
        <taxon>Nitrososphaeria</taxon>
        <taxon>Nitrososphaerales</taxon>
        <taxon>Nitrososphaeraceae</taxon>
        <taxon>Candidatus Nitrosocosmicus</taxon>
    </lineage>
</organism>
<accession>A0A654LXH5</accession>
<reference evidence="2" key="1">
    <citation type="submission" date="2015-10" db="EMBL/GenBank/DDBJ databases">
        <title>Niche specialization of a soil ammonia-oxidizing archaeon, Candidatus Nitrosocosmicus oleophilus.</title>
        <authorList>
            <person name="Jung M.-Y."/>
            <person name="Rhee S.-K."/>
        </authorList>
    </citation>
    <scope>NUCLEOTIDE SEQUENCE [LARGE SCALE GENOMIC DNA]</scope>
    <source>
        <strain evidence="2">MY3</strain>
    </source>
</reference>
<evidence type="ECO:0000313" key="1">
    <source>
        <dbReference type="EMBL" id="ALI34941.1"/>
    </source>
</evidence>
<proteinExistence type="predicted"/>
<gene>
    <name evidence="1" type="ORF">NMY3_00732</name>
</gene>
<dbReference type="KEGG" id="taa:NMY3_00732"/>
<protein>
    <submittedName>
        <fullName evidence="1">Uncharacterized protein</fullName>
    </submittedName>
</protein>